<comment type="caution">
    <text evidence="4">The sequence shown here is derived from an EMBL/GenBank/DDBJ whole genome shotgun (WGS) entry which is preliminary data.</text>
</comment>
<feature type="domain" description="Apple" evidence="1">
    <location>
        <begin position="20"/>
        <end position="64"/>
    </location>
</feature>
<dbReference type="InterPro" id="IPR000477">
    <property type="entry name" value="RT_dom"/>
</dbReference>
<dbReference type="InterPro" id="IPR043502">
    <property type="entry name" value="DNA/RNA_pol_sf"/>
</dbReference>
<gene>
    <name evidence="4" type="ORF">MEDL_42287</name>
</gene>
<dbReference type="Pfam" id="PF17919">
    <property type="entry name" value="RT_RNaseH_2"/>
    <property type="match status" value="1"/>
</dbReference>
<dbReference type="FunFam" id="3.30.70.270:FF:000003">
    <property type="entry name" value="Transposon Ty3-G Gag-Pol polyprotein"/>
    <property type="match status" value="1"/>
</dbReference>
<reference evidence="4" key="1">
    <citation type="submission" date="2021-03" db="EMBL/GenBank/DDBJ databases">
        <authorList>
            <person name="Bekaert M."/>
        </authorList>
    </citation>
    <scope>NUCLEOTIDE SEQUENCE</scope>
</reference>
<dbReference type="Gene3D" id="3.30.70.270">
    <property type="match status" value="2"/>
</dbReference>
<dbReference type="OrthoDB" id="6057787at2759"/>
<dbReference type="AlphaFoldDB" id="A0A8S3TGD4"/>
<dbReference type="InterPro" id="IPR043128">
    <property type="entry name" value="Rev_trsase/Diguanyl_cyclase"/>
</dbReference>
<dbReference type="SUPFAM" id="SSF57414">
    <property type="entry name" value="Hairpin loop containing domain-like"/>
    <property type="match status" value="1"/>
</dbReference>
<keyword evidence="5" id="KW-1185">Reference proteome</keyword>
<dbReference type="PANTHER" id="PTHR33064">
    <property type="entry name" value="POL PROTEIN"/>
    <property type="match status" value="1"/>
</dbReference>
<dbReference type="InterPro" id="IPR041577">
    <property type="entry name" value="RT_RNaseH_2"/>
</dbReference>
<dbReference type="FunFam" id="3.30.70.270:FF:000041">
    <property type="entry name" value="Uncharacterized protein"/>
    <property type="match status" value="1"/>
</dbReference>
<evidence type="ECO:0000259" key="3">
    <source>
        <dbReference type="Pfam" id="PF17919"/>
    </source>
</evidence>
<dbReference type="InterPro" id="IPR003609">
    <property type="entry name" value="Pan_app"/>
</dbReference>
<dbReference type="Pfam" id="PF00024">
    <property type="entry name" value="PAN_1"/>
    <property type="match status" value="1"/>
</dbReference>
<evidence type="ECO:0000259" key="2">
    <source>
        <dbReference type="Pfam" id="PF00078"/>
    </source>
</evidence>
<dbReference type="EMBL" id="CAJPWZ010002024">
    <property type="protein sequence ID" value="CAG2229314.1"/>
    <property type="molecule type" value="Genomic_DNA"/>
</dbReference>
<evidence type="ECO:0000313" key="4">
    <source>
        <dbReference type="EMBL" id="CAG2229314.1"/>
    </source>
</evidence>
<dbReference type="SUPFAM" id="SSF56672">
    <property type="entry name" value="DNA/RNA polymerases"/>
    <property type="match status" value="1"/>
</dbReference>
<organism evidence="4 5">
    <name type="scientific">Mytilus edulis</name>
    <name type="common">Blue mussel</name>
    <dbReference type="NCBI Taxonomy" id="6550"/>
    <lineage>
        <taxon>Eukaryota</taxon>
        <taxon>Metazoa</taxon>
        <taxon>Spiralia</taxon>
        <taxon>Lophotrochozoa</taxon>
        <taxon>Mollusca</taxon>
        <taxon>Bivalvia</taxon>
        <taxon>Autobranchia</taxon>
        <taxon>Pteriomorphia</taxon>
        <taxon>Mytilida</taxon>
        <taxon>Mytiloidea</taxon>
        <taxon>Mytilidae</taxon>
        <taxon>Mytilinae</taxon>
        <taxon>Mytilus</taxon>
    </lineage>
</organism>
<protein>
    <submittedName>
        <fullName evidence="4">Retrovirus-related Pol polyprotein from transposon 17.6,Retrovirus-related Pol polyprotein from transposon 412,Retrovirus-related Pol polyprotein from transposon 297</fullName>
    </submittedName>
</protein>
<proteinExistence type="predicted"/>
<name>A0A8S3TGD4_MYTED</name>
<dbReference type="Proteomes" id="UP000683360">
    <property type="component" value="Unassembled WGS sequence"/>
</dbReference>
<evidence type="ECO:0000313" key="5">
    <source>
        <dbReference type="Proteomes" id="UP000683360"/>
    </source>
</evidence>
<evidence type="ECO:0000259" key="1">
    <source>
        <dbReference type="Pfam" id="PF00024"/>
    </source>
</evidence>
<sequence>MEIRFAQHNNIFDGRYEITGSLENHHTTSLIECNMKCSFNKECLTFYYNSLIQQCILHRDSYTLPSRMGTGWKLYYTNDGSGRCPSTDGFMYYKRLDLCFNLNSPMTINFPVIKSFCSQMNAELIRIDSSDKQQFIEFITVYLDDIIVFSKTFDEHLKNLSEVCDRLRSANLKLHPKKCFLLQKEVTFLGHKVSHEGKSTDDEKIKAVQDWPTPKNVKDVRSFIGLCSYYRRFVENFSTIAKPLHQLTEKCKKFEWTEACNCSFEHLKKLLISAPILGYPINDGGFILDTDASNVGMGENEGLAILVKLF</sequence>
<accession>A0A8S3TGD4</accession>
<dbReference type="Pfam" id="PF00078">
    <property type="entry name" value="RVT_1"/>
    <property type="match status" value="1"/>
</dbReference>
<feature type="domain" description="Reverse transcriptase" evidence="2">
    <location>
        <begin position="136"/>
        <end position="193"/>
    </location>
</feature>
<dbReference type="InterPro" id="IPR051320">
    <property type="entry name" value="Viral_Replic_Matur_Polypro"/>
</dbReference>
<dbReference type="PANTHER" id="PTHR33064:SF37">
    <property type="entry name" value="RIBONUCLEASE H"/>
    <property type="match status" value="1"/>
</dbReference>
<feature type="domain" description="Reverse transcriptase/retrotransposon-derived protein RNase H-like" evidence="3">
    <location>
        <begin position="256"/>
        <end position="298"/>
    </location>
</feature>